<name>A0AAD5X9H6_9FUNG</name>
<gene>
    <name evidence="4" type="ORF">HK097_007493</name>
</gene>
<dbReference type="Gene3D" id="1.25.40.20">
    <property type="entry name" value="Ankyrin repeat-containing domain"/>
    <property type="match status" value="3"/>
</dbReference>
<dbReference type="InterPro" id="IPR036770">
    <property type="entry name" value="Ankyrin_rpt-contain_sf"/>
</dbReference>
<dbReference type="PROSITE" id="PS50088">
    <property type="entry name" value="ANK_REPEAT"/>
    <property type="match status" value="3"/>
</dbReference>
<dbReference type="PROSITE" id="PS50297">
    <property type="entry name" value="ANK_REP_REGION"/>
    <property type="match status" value="2"/>
</dbReference>
<comment type="caution">
    <text evidence="4">The sequence shown here is derived from an EMBL/GenBank/DDBJ whole genome shotgun (WGS) entry which is preliminary data.</text>
</comment>
<dbReference type="Pfam" id="PF12796">
    <property type="entry name" value="Ank_2"/>
    <property type="match status" value="2"/>
</dbReference>
<dbReference type="Proteomes" id="UP001212841">
    <property type="component" value="Unassembled WGS sequence"/>
</dbReference>
<evidence type="ECO:0000256" key="3">
    <source>
        <dbReference type="PROSITE-ProRule" id="PRU00023"/>
    </source>
</evidence>
<dbReference type="EMBL" id="JADGJD010000039">
    <property type="protein sequence ID" value="KAJ3056281.1"/>
    <property type="molecule type" value="Genomic_DNA"/>
</dbReference>
<evidence type="ECO:0000256" key="1">
    <source>
        <dbReference type="ARBA" id="ARBA00022737"/>
    </source>
</evidence>
<feature type="repeat" description="ANK" evidence="3">
    <location>
        <begin position="371"/>
        <end position="399"/>
    </location>
</feature>
<dbReference type="SUPFAM" id="SSF48403">
    <property type="entry name" value="Ankyrin repeat"/>
    <property type="match status" value="2"/>
</dbReference>
<keyword evidence="2 3" id="KW-0040">ANK repeat</keyword>
<keyword evidence="1" id="KW-0677">Repeat</keyword>
<protein>
    <submittedName>
        <fullName evidence="4">Uncharacterized protein</fullName>
    </submittedName>
</protein>
<evidence type="ECO:0000256" key="2">
    <source>
        <dbReference type="ARBA" id="ARBA00023043"/>
    </source>
</evidence>
<evidence type="ECO:0000313" key="4">
    <source>
        <dbReference type="EMBL" id="KAJ3056281.1"/>
    </source>
</evidence>
<evidence type="ECO:0000313" key="5">
    <source>
        <dbReference type="Proteomes" id="UP001212841"/>
    </source>
</evidence>
<dbReference type="PANTHER" id="PTHR24198:SF165">
    <property type="entry name" value="ANKYRIN REPEAT-CONTAINING PROTEIN-RELATED"/>
    <property type="match status" value="1"/>
</dbReference>
<dbReference type="PANTHER" id="PTHR24198">
    <property type="entry name" value="ANKYRIN REPEAT AND PROTEIN KINASE DOMAIN-CONTAINING PROTEIN"/>
    <property type="match status" value="1"/>
</dbReference>
<dbReference type="AlphaFoldDB" id="A0AAD5X9H6"/>
<feature type="repeat" description="ANK" evidence="3">
    <location>
        <begin position="25"/>
        <end position="57"/>
    </location>
</feature>
<reference evidence="4" key="1">
    <citation type="submission" date="2020-05" db="EMBL/GenBank/DDBJ databases">
        <title>Phylogenomic resolution of chytrid fungi.</title>
        <authorList>
            <person name="Stajich J.E."/>
            <person name="Amses K."/>
            <person name="Simmons R."/>
            <person name="Seto K."/>
            <person name="Myers J."/>
            <person name="Bonds A."/>
            <person name="Quandt C.A."/>
            <person name="Barry K."/>
            <person name="Liu P."/>
            <person name="Grigoriev I."/>
            <person name="Longcore J.E."/>
            <person name="James T.Y."/>
        </authorList>
    </citation>
    <scope>NUCLEOTIDE SEQUENCE</scope>
    <source>
        <strain evidence="4">JEL0318</strain>
    </source>
</reference>
<dbReference type="SMART" id="SM00248">
    <property type="entry name" value="ANK"/>
    <property type="match status" value="10"/>
</dbReference>
<accession>A0AAD5X9H6</accession>
<organism evidence="4 5">
    <name type="scientific">Rhizophlyctis rosea</name>
    <dbReference type="NCBI Taxonomy" id="64517"/>
    <lineage>
        <taxon>Eukaryota</taxon>
        <taxon>Fungi</taxon>
        <taxon>Fungi incertae sedis</taxon>
        <taxon>Chytridiomycota</taxon>
        <taxon>Chytridiomycota incertae sedis</taxon>
        <taxon>Chytridiomycetes</taxon>
        <taxon>Rhizophlyctidales</taxon>
        <taxon>Rhizophlyctidaceae</taxon>
        <taxon>Rhizophlyctis</taxon>
    </lineage>
</organism>
<keyword evidence="5" id="KW-1185">Reference proteome</keyword>
<proteinExistence type="predicted"/>
<feature type="repeat" description="ANK" evidence="3">
    <location>
        <begin position="1"/>
        <end position="27"/>
    </location>
</feature>
<sequence>MCAAAVGDLEYTKYLLEAGGDVHVDDDAALVRACYNGHLDVVQYLISKGADVNAHNYLSLKGACSGGFVEIVRLLLAEGAHVASTPTWQQEKFVYRAVKGGSVKILQMIIDNGIEIARDLFWALPDAAQWGHMDILRFLLACDGAQPTSLLRDCIHKAYLCRRIKVASFLFEKFRPEGNADDLYYACFYGHILNAGRLLGDGVIDEGRALKAAIDRGHVAIVKQLLSYNFMSYAYVDCSRSLERAWENNFSGVVEEYMQYLKKESVVGGYEGYCHSGLERAVYNGHTSTIAVLLKHGLDPNFKSGLLLYIASHRGRDNILWLLLGHGAKLTTRWGLWAVVRASESGYLNCMQILLQAGAERHSGHVIMAEALRLAVASGEPEVVEILLERGVDISTVLDDLRGGATAHLRGPGECKGWVLEHCRRLRRSLDEEFDLAEEAVMLKVWGEEQDSREWEDISLY</sequence>
<dbReference type="InterPro" id="IPR002110">
    <property type="entry name" value="Ankyrin_rpt"/>
</dbReference>